<dbReference type="Pfam" id="PF02684">
    <property type="entry name" value="LpxB"/>
    <property type="match status" value="1"/>
</dbReference>
<dbReference type="EC" id="2.4.1.182" evidence="3 11"/>
<comment type="similarity">
    <text evidence="2 11">Belongs to the LpxB family.</text>
</comment>
<evidence type="ECO:0000256" key="5">
    <source>
        <dbReference type="ARBA" id="ARBA00022516"/>
    </source>
</evidence>
<keyword evidence="5 11" id="KW-0444">Lipid biosynthesis</keyword>
<comment type="function">
    <text evidence="1 11">Condensation of UDP-2,3-diacylglucosamine and 2,3-diacylglucosamine-1-phosphate to form lipid A disaccharide, a precursor of lipid A, a phosphorylated glycolipid that anchors the lipopolysaccharide to the outer membrane of the cell.</text>
</comment>
<evidence type="ECO:0000256" key="10">
    <source>
        <dbReference type="ARBA" id="ARBA00048975"/>
    </source>
</evidence>
<evidence type="ECO:0000256" key="2">
    <source>
        <dbReference type="ARBA" id="ARBA00007868"/>
    </source>
</evidence>
<dbReference type="OrthoDB" id="9801642at2"/>
<protein>
    <recommendedName>
        <fullName evidence="4 11">Lipid-A-disaccharide synthase</fullName>
        <ecNumber evidence="3 11">2.4.1.182</ecNumber>
    </recommendedName>
</protein>
<dbReference type="PANTHER" id="PTHR30372">
    <property type="entry name" value="LIPID-A-DISACCHARIDE SYNTHASE"/>
    <property type="match status" value="1"/>
</dbReference>
<evidence type="ECO:0000256" key="9">
    <source>
        <dbReference type="ARBA" id="ARBA00023098"/>
    </source>
</evidence>
<dbReference type="UniPathway" id="UPA00973"/>
<dbReference type="SUPFAM" id="SSF53756">
    <property type="entry name" value="UDP-Glycosyltransferase/glycogen phosphorylase"/>
    <property type="match status" value="1"/>
</dbReference>
<keyword evidence="6 11" id="KW-0441">Lipid A biosynthesis</keyword>
<evidence type="ECO:0000256" key="11">
    <source>
        <dbReference type="HAMAP-Rule" id="MF_00392"/>
    </source>
</evidence>
<dbReference type="HAMAP" id="MF_00392">
    <property type="entry name" value="LpxB"/>
    <property type="match status" value="1"/>
</dbReference>
<keyword evidence="8 11" id="KW-0808">Transferase</keyword>
<dbReference type="GO" id="GO:0016020">
    <property type="term" value="C:membrane"/>
    <property type="evidence" value="ECO:0007669"/>
    <property type="project" value="GOC"/>
</dbReference>
<keyword evidence="9 11" id="KW-0443">Lipid metabolism</keyword>
<evidence type="ECO:0000256" key="6">
    <source>
        <dbReference type="ARBA" id="ARBA00022556"/>
    </source>
</evidence>
<comment type="pathway">
    <text evidence="11">Bacterial outer membrane biogenesis; LPS lipid A biosynthesis.</text>
</comment>
<proteinExistence type="inferred from homology"/>
<keyword evidence="13" id="KW-1185">Reference proteome</keyword>
<evidence type="ECO:0000256" key="7">
    <source>
        <dbReference type="ARBA" id="ARBA00022676"/>
    </source>
</evidence>
<dbReference type="GO" id="GO:0005543">
    <property type="term" value="F:phospholipid binding"/>
    <property type="evidence" value="ECO:0007669"/>
    <property type="project" value="TreeGrafter"/>
</dbReference>
<dbReference type="InterPro" id="IPR003835">
    <property type="entry name" value="Glyco_trans_19"/>
</dbReference>
<dbReference type="EMBL" id="FPBX01000012">
    <property type="protein sequence ID" value="SFU63944.1"/>
    <property type="molecule type" value="Genomic_DNA"/>
</dbReference>
<dbReference type="Proteomes" id="UP000183656">
    <property type="component" value="Unassembled WGS sequence"/>
</dbReference>
<evidence type="ECO:0000313" key="12">
    <source>
        <dbReference type="EMBL" id="SFU63944.1"/>
    </source>
</evidence>
<dbReference type="PANTHER" id="PTHR30372:SF4">
    <property type="entry name" value="LIPID-A-DISACCHARIDE SYNTHASE, MITOCHONDRIAL-RELATED"/>
    <property type="match status" value="1"/>
</dbReference>
<sequence>MSERHAPRIAMVAGETSGDLLAGLLLDGMQARWPALMAHGIGGPQMVRRGFDAQWPSDRLAVHGYSMEVLRRLRELLRIRKTLRADLLKNRPDVFIGVDAPDFNLGLEADLRAAGIKTVHFVCPSIWAWRAGRVEKIRRAADHVLCIFPFEPELLARHGISASYVGHPLASVIPLVPDRAAARSQLGLAPDDTVLAVLPGSRSAEVQYIAPAFFQAAALIQQALPAIKLVVPAVPALQQRIAEVARDCGVAHRLQIVTGQSHTVLAACDATLIASGTATLEAALFKRPMVIGYRMQGWSWRLMRRKQLQPWVGLPNILCGDFVVPELIQDAATPEALAAATLRWLRARADAPDTLAALEQRFTALHHELLRDTPRLAADAIQKVLGA</sequence>
<evidence type="ECO:0000313" key="13">
    <source>
        <dbReference type="Proteomes" id="UP000183656"/>
    </source>
</evidence>
<dbReference type="GO" id="GO:0009245">
    <property type="term" value="P:lipid A biosynthetic process"/>
    <property type="evidence" value="ECO:0007669"/>
    <property type="project" value="UniProtKB-UniRule"/>
</dbReference>
<evidence type="ECO:0000256" key="1">
    <source>
        <dbReference type="ARBA" id="ARBA00002056"/>
    </source>
</evidence>
<keyword evidence="7 11" id="KW-0328">Glycosyltransferase</keyword>
<dbReference type="GO" id="GO:0008915">
    <property type="term" value="F:lipid-A-disaccharide synthase activity"/>
    <property type="evidence" value="ECO:0007669"/>
    <property type="project" value="UniProtKB-UniRule"/>
</dbReference>
<dbReference type="RefSeq" id="WP_054255339.1">
    <property type="nucleotide sequence ID" value="NZ_CYIG01000006.1"/>
</dbReference>
<evidence type="ECO:0000256" key="3">
    <source>
        <dbReference type="ARBA" id="ARBA00012687"/>
    </source>
</evidence>
<comment type="catalytic activity">
    <reaction evidence="10 11">
        <text>a lipid X + a UDP-2-N,3-O-bis[(3R)-3-hydroxyacyl]-alpha-D-glucosamine = a lipid A disaccharide + UDP + H(+)</text>
        <dbReference type="Rhea" id="RHEA:67828"/>
        <dbReference type="ChEBI" id="CHEBI:15378"/>
        <dbReference type="ChEBI" id="CHEBI:58223"/>
        <dbReference type="ChEBI" id="CHEBI:137748"/>
        <dbReference type="ChEBI" id="CHEBI:176338"/>
        <dbReference type="ChEBI" id="CHEBI:176343"/>
        <dbReference type="EC" id="2.4.1.182"/>
    </reaction>
</comment>
<evidence type="ECO:0000256" key="4">
    <source>
        <dbReference type="ARBA" id="ARBA00020902"/>
    </source>
</evidence>
<name>A0A1I7HTA4_9BURK</name>
<accession>A0A1I7HTA4</accession>
<dbReference type="STRING" id="343013.SAMN04489707_101255"/>
<gene>
    <name evidence="11" type="primary">lpxB</name>
    <name evidence="12" type="ORF">SAMN04489707_101255</name>
</gene>
<dbReference type="AlphaFoldDB" id="A0A1I7HTA4"/>
<evidence type="ECO:0000256" key="8">
    <source>
        <dbReference type="ARBA" id="ARBA00022679"/>
    </source>
</evidence>
<reference evidence="12 13" key="1">
    <citation type="submission" date="2016-10" db="EMBL/GenBank/DDBJ databases">
        <authorList>
            <person name="de Groot N.N."/>
        </authorList>
    </citation>
    <scope>NUCLEOTIDE SEQUENCE [LARGE SCALE GENOMIC DNA]</scope>
    <source>
        <strain evidence="12 13">R-24608</strain>
    </source>
</reference>
<organism evidence="12 13">
    <name type="scientific">Paenacidovorax caeni</name>
    <dbReference type="NCBI Taxonomy" id="343013"/>
    <lineage>
        <taxon>Bacteria</taxon>
        <taxon>Pseudomonadati</taxon>
        <taxon>Pseudomonadota</taxon>
        <taxon>Betaproteobacteria</taxon>
        <taxon>Burkholderiales</taxon>
        <taxon>Comamonadaceae</taxon>
        <taxon>Paenacidovorax</taxon>
    </lineage>
</organism>
<dbReference type="NCBIfam" id="TIGR00215">
    <property type="entry name" value="lpxB"/>
    <property type="match status" value="1"/>
</dbReference>